<dbReference type="CDD" id="cd04590">
    <property type="entry name" value="CBS_pair_CorC_HlyC_assoc"/>
    <property type="match status" value="1"/>
</dbReference>
<dbReference type="InterPro" id="IPR002550">
    <property type="entry name" value="CNNM"/>
</dbReference>
<dbReference type="PANTHER" id="PTHR22777">
    <property type="entry name" value="HEMOLYSIN-RELATED"/>
    <property type="match status" value="1"/>
</dbReference>
<feature type="transmembrane region" description="Helical" evidence="7">
    <location>
        <begin position="87"/>
        <end position="107"/>
    </location>
</feature>
<keyword evidence="6 7" id="KW-0472">Membrane</keyword>
<dbReference type="Pfam" id="PF00571">
    <property type="entry name" value="CBS"/>
    <property type="match status" value="2"/>
</dbReference>
<organism evidence="10">
    <name type="scientific">marine metagenome</name>
    <dbReference type="NCBI Taxonomy" id="408172"/>
    <lineage>
        <taxon>unclassified sequences</taxon>
        <taxon>metagenomes</taxon>
        <taxon>ecological metagenomes</taxon>
    </lineage>
</organism>
<protein>
    <recommendedName>
        <fullName evidence="11">CNNM transmembrane domain-containing protein</fullName>
    </recommendedName>
</protein>
<dbReference type="Gene3D" id="3.10.580.10">
    <property type="entry name" value="CBS-domain"/>
    <property type="match status" value="1"/>
</dbReference>
<keyword evidence="4 7" id="KW-1133">Transmembrane helix</keyword>
<evidence type="ECO:0000256" key="7">
    <source>
        <dbReference type="SAM" id="Phobius"/>
    </source>
</evidence>
<dbReference type="Pfam" id="PF01595">
    <property type="entry name" value="CNNM"/>
    <property type="match status" value="1"/>
</dbReference>
<dbReference type="GO" id="GO:0005886">
    <property type="term" value="C:plasma membrane"/>
    <property type="evidence" value="ECO:0007669"/>
    <property type="project" value="TreeGrafter"/>
</dbReference>
<feature type="transmembrane region" description="Helical" evidence="7">
    <location>
        <begin position="6"/>
        <end position="37"/>
    </location>
</feature>
<proteinExistence type="predicted"/>
<dbReference type="EMBL" id="UINC01006490">
    <property type="protein sequence ID" value="SVA27824.1"/>
    <property type="molecule type" value="Genomic_DNA"/>
</dbReference>
<comment type="subcellular location">
    <subcellularLocation>
        <location evidence="1">Membrane</location>
        <topology evidence="1">Multi-pass membrane protein</topology>
    </subcellularLocation>
</comment>
<evidence type="ECO:0000313" key="10">
    <source>
        <dbReference type="EMBL" id="SVA27824.1"/>
    </source>
</evidence>
<dbReference type="SUPFAM" id="SSF54631">
    <property type="entry name" value="CBS-domain pair"/>
    <property type="match status" value="1"/>
</dbReference>
<evidence type="ECO:0000259" key="9">
    <source>
        <dbReference type="PROSITE" id="PS51846"/>
    </source>
</evidence>
<name>A0A381UIN5_9ZZZZ</name>
<feature type="domain" description="CBS" evidence="8">
    <location>
        <begin position="261"/>
        <end position="325"/>
    </location>
</feature>
<keyword evidence="3" id="KW-0677">Repeat</keyword>
<evidence type="ECO:0000259" key="8">
    <source>
        <dbReference type="PROSITE" id="PS51371"/>
    </source>
</evidence>
<feature type="transmembrane region" description="Helical" evidence="7">
    <location>
        <begin position="58"/>
        <end position="81"/>
    </location>
</feature>
<evidence type="ECO:0000256" key="2">
    <source>
        <dbReference type="ARBA" id="ARBA00022692"/>
    </source>
</evidence>
<gene>
    <name evidence="10" type="ORF">METZ01_LOCUS80678</name>
</gene>
<evidence type="ECO:0008006" key="11">
    <source>
        <dbReference type="Google" id="ProtNLM"/>
    </source>
</evidence>
<evidence type="ECO:0000256" key="1">
    <source>
        <dbReference type="ARBA" id="ARBA00004141"/>
    </source>
</evidence>
<keyword evidence="2 7" id="KW-0812">Transmembrane</keyword>
<feature type="transmembrane region" description="Helical" evidence="7">
    <location>
        <begin position="119"/>
        <end position="140"/>
    </location>
</feature>
<evidence type="ECO:0000256" key="6">
    <source>
        <dbReference type="ARBA" id="ARBA00023136"/>
    </source>
</evidence>
<sequence length="347" mass="38333">MTALIVYFFTALVVSFICSLLESVLLSVSHAHIAVLIKEGKSRGRIMASLKENINRPLSAILTINTIANTVGAAGVGAQTYSVFGSGWVALSSFILTLSILFFSEIIPKTLGANYTKSLVGLTAYVTRGLIFVVFPMVIVGEKISKSFNKGDSDKSKASREELIAMAELSEDEGAIDSQEGDIIENLMKLDNISAEEVMTPRSVMFALSQRDTVGEVVDKYSPLVFSRIPIYENSLDQIIGFVHRYDLVNKQAEDKFDVEMHKLMEPVHSVGDKDSVSDILDQFVKRRQQIFIVSDEFGTTTGLITLEDAIETLLGVEIVDEHDSVVDMRKLATAKLKKRQQRVRAK</sequence>
<dbReference type="InterPro" id="IPR044751">
    <property type="entry name" value="Ion_transp-like_CBS"/>
</dbReference>
<dbReference type="AlphaFoldDB" id="A0A381UIN5"/>
<dbReference type="PROSITE" id="PS51371">
    <property type="entry name" value="CBS"/>
    <property type="match status" value="1"/>
</dbReference>
<accession>A0A381UIN5</accession>
<evidence type="ECO:0000256" key="5">
    <source>
        <dbReference type="ARBA" id="ARBA00023122"/>
    </source>
</evidence>
<dbReference type="PROSITE" id="PS51846">
    <property type="entry name" value="CNNM"/>
    <property type="match status" value="1"/>
</dbReference>
<dbReference type="InterPro" id="IPR000644">
    <property type="entry name" value="CBS_dom"/>
</dbReference>
<evidence type="ECO:0000256" key="3">
    <source>
        <dbReference type="ARBA" id="ARBA00022737"/>
    </source>
</evidence>
<dbReference type="PANTHER" id="PTHR22777:SF4">
    <property type="entry name" value="UPF0053 PROTEIN SLL1254"/>
    <property type="match status" value="1"/>
</dbReference>
<keyword evidence="5" id="KW-0129">CBS domain</keyword>
<reference evidence="10" key="1">
    <citation type="submission" date="2018-05" db="EMBL/GenBank/DDBJ databases">
        <authorList>
            <person name="Lanie J.A."/>
            <person name="Ng W.-L."/>
            <person name="Kazmierczak K.M."/>
            <person name="Andrzejewski T.M."/>
            <person name="Davidsen T.M."/>
            <person name="Wayne K.J."/>
            <person name="Tettelin H."/>
            <person name="Glass J.I."/>
            <person name="Rusch D."/>
            <person name="Podicherti R."/>
            <person name="Tsui H.-C.T."/>
            <person name="Winkler M.E."/>
        </authorList>
    </citation>
    <scope>NUCLEOTIDE SEQUENCE</scope>
</reference>
<evidence type="ECO:0000256" key="4">
    <source>
        <dbReference type="ARBA" id="ARBA00022989"/>
    </source>
</evidence>
<dbReference type="InterPro" id="IPR046342">
    <property type="entry name" value="CBS_dom_sf"/>
</dbReference>
<feature type="domain" description="CNNM transmembrane" evidence="9">
    <location>
        <begin position="1"/>
        <end position="180"/>
    </location>
</feature>